<evidence type="ECO:0000256" key="8">
    <source>
        <dbReference type="ARBA" id="ARBA00022989"/>
    </source>
</evidence>
<dbReference type="FunFam" id="1.10.287.130:FF:000001">
    <property type="entry name" value="Two-component sensor histidine kinase"/>
    <property type="match status" value="1"/>
</dbReference>
<dbReference type="SUPFAM" id="SSF47384">
    <property type="entry name" value="Homodimeric domain of signal transducing histidine kinase"/>
    <property type="match status" value="1"/>
</dbReference>
<dbReference type="CDD" id="cd06225">
    <property type="entry name" value="HAMP"/>
    <property type="match status" value="1"/>
</dbReference>
<evidence type="ECO:0000256" key="4">
    <source>
        <dbReference type="ARBA" id="ARBA00022553"/>
    </source>
</evidence>
<protein>
    <recommendedName>
        <fullName evidence="3">histidine kinase</fullName>
        <ecNumber evidence="3">2.7.13.3</ecNumber>
    </recommendedName>
</protein>
<dbReference type="Pfam" id="PF00512">
    <property type="entry name" value="HisKA"/>
    <property type="match status" value="1"/>
</dbReference>
<keyword evidence="5 14" id="KW-0808">Transferase</keyword>
<dbReference type="CDD" id="cd00082">
    <property type="entry name" value="HisKA"/>
    <property type="match status" value="1"/>
</dbReference>
<dbReference type="Gene3D" id="1.10.287.130">
    <property type="match status" value="1"/>
</dbReference>
<dbReference type="GO" id="GO:0000155">
    <property type="term" value="F:phosphorelay sensor kinase activity"/>
    <property type="evidence" value="ECO:0007669"/>
    <property type="project" value="InterPro"/>
</dbReference>
<reference evidence="14 15" key="1">
    <citation type="submission" date="2015-09" db="EMBL/GenBank/DDBJ databases">
        <authorList>
            <consortium name="Pathogen Informatics"/>
        </authorList>
    </citation>
    <scope>NUCLEOTIDE SEQUENCE [LARGE SCALE GENOMIC DNA]</scope>
    <source>
        <strain evidence="14 15">2789STDY5834960</strain>
    </source>
</reference>
<dbReference type="Proteomes" id="UP000095350">
    <property type="component" value="Unassembled WGS sequence"/>
</dbReference>
<dbReference type="PaxDb" id="166486-ERS852572_01422"/>
<evidence type="ECO:0000256" key="7">
    <source>
        <dbReference type="ARBA" id="ARBA00022777"/>
    </source>
</evidence>
<dbReference type="OrthoDB" id="9786919at2"/>
<dbReference type="AlphaFoldDB" id="A0A173T9B5"/>
<dbReference type="SMART" id="SM00388">
    <property type="entry name" value="HisKA"/>
    <property type="match status" value="1"/>
</dbReference>
<dbReference type="InterPro" id="IPR005467">
    <property type="entry name" value="His_kinase_dom"/>
</dbReference>
<dbReference type="PRINTS" id="PR00344">
    <property type="entry name" value="BCTRLSENSOR"/>
</dbReference>
<keyword evidence="10 11" id="KW-0472">Membrane</keyword>
<keyword evidence="4" id="KW-0597">Phosphoprotein</keyword>
<evidence type="ECO:0000256" key="3">
    <source>
        <dbReference type="ARBA" id="ARBA00012438"/>
    </source>
</evidence>
<comment type="subcellular location">
    <subcellularLocation>
        <location evidence="2">Membrane</location>
        <topology evidence="2">Multi-pass membrane protein</topology>
    </subcellularLocation>
</comment>
<evidence type="ECO:0000256" key="5">
    <source>
        <dbReference type="ARBA" id="ARBA00022679"/>
    </source>
</evidence>
<dbReference type="InterPro" id="IPR003594">
    <property type="entry name" value="HATPase_dom"/>
</dbReference>
<dbReference type="CDD" id="cd00075">
    <property type="entry name" value="HATPase"/>
    <property type="match status" value="1"/>
</dbReference>
<dbReference type="PANTHER" id="PTHR45436">
    <property type="entry name" value="SENSOR HISTIDINE KINASE YKOH"/>
    <property type="match status" value="1"/>
</dbReference>
<evidence type="ECO:0000256" key="10">
    <source>
        <dbReference type="ARBA" id="ARBA00023136"/>
    </source>
</evidence>
<sequence length="466" mass="53189">MGRFSIRLKITIWFTAALVVIVLFAYLMIFVVSRQILIKTIQDSLVETVENNVDEIEYFSGMDEIRTDADIDYLIDYRKGYLEIDDDFLSKVNEVYTGLYDEKSRLIYGENPIAAKVADLEFVDSEIQKVMKDGTGYYIFDRKLTAEGLNGLWLRGVVSEEQGERQSFGIMRIALVLLPVLVVIASAGGYFIAGRTLNPIQKIAGTARKIGEENDLKCRINLGKGNDELHQLADIFNEMFERLESTFEKEQQFTSDVSHELRTPMAVISAQCEYTLEKERSVGEYEDALRVIRRQARKMTKLIDHMLDFARLEMKSGKYAEEAVDMEELVASICSDMKLIREKKIMLDYETEQAVFYGNRELLSRILVNLVSNAYRYGKENGHIFVKLKKEETELVLSVTDDGIGIAEEEQEKIFRRFYQTDVSRGGEGSGLGLAMVYEIVKFYRGKIQVKSEAGSGSVFQVKLPL</sequence>
<gene>
    <name evidence="14" type="primary">tcrY</name>
    <name evidence="14" type="ORF">ERS852572_01422</name>
</gene>
<dbReference type="InterPro" id="IPR003660">
    <property type="entry name" value="HAMP_dom"/>
</dbReference>
<comment type="catalytic activity">
    <reaction evidence="1">
        <text>ATP + protein L-histidine = ADP + protein N-phospho-L-histidine.</text>
        <dbReference type="EC" id="2.7.13.3"/>
    </reaction>
</comment>
<dbReference type="Pfam" id="PF02518">
    <property type="entry name" value="HATPase_c"/>
    <property type="match status" value="1"/>
</dbReference>
<dbReference type="InterPro" id="IPR050428">
    <property type="entry name" value="TCS_sensor_his_kinase"/>
</dbReference>
<dbReference type="SUPFAM" id="SSF55874">
    <property type="entry name" value="ATPase domain of HSP90 chaperone/DNA topoisomerase II/histidine kinase"/>
    <property type="match status" value="1"/>
</dbReference>
<dbReference type="EC" id="2.7.13.3" evidence="3"/>
<feature type="domain" description="HAMP" evidence="13">
    <location>
        <begin position="194"/>
        <end position="248"/>
    </location>
</feature>
<dbReference type="InterPro" id="IPR036890">
    <property type="entry name" value="HATPase_C_sf"/>
</dbReference>
<dbReference type="GO" id="GO:0005886">
    <property type="term" value="C:plasma membrane"/>
    <property type="evidence" value="ECO:0007669"/>
    <property type="project" value="TreeGrafter"/>
</dbReference>
<dbReference type="Gene3D" id="6.10.340.10">
    <property type="match status" value="1"/>
</dbReference>
<keyword evidence="8 11" id="KW-1133">Transmembrane helix</keyword>
<dbReference type="InterPro" id="IPR004358">
    <property type="entry name" value="Sig_transdc_His_kin-like_C"/>
</dbReference>
<dbReference type="SUPFAM" id="SSF158472">
    <property type="entry name" value="HAMP domain-like"/>
    <property type="match status" value="1"/>
</dbReference>
<evidence type="ECO:0000256" key="11">
    <source>
        <dbReference type="SAM" id="Phobius"/>
    </source>
</evidence>
<dbReference type="EMBL" id="CYXZ01000009">
    <property type="protein sequence ID" value="CUM99324.1"/>
    <property type="molecule type" value="Genomic_DNA"/>
</dbReference>
<dbReference type="Gene3D" id="3.30.565.10">
    <property type="entry name" value="Histidine kinase-like ATPase, C-terminal domain"/>
    <property type="match status" value="1"/>
</dbReference>
<evidence type="ECO:0000256" key="1">
    <source>
        <dbReference type="ARBA" id="ARBA00000085"/>
    </source>
</evidence>
<evidence type="ECO:0000259" key="12">
    <source>
        <dbReference type="PROSITE" id="PS50109"/>
    </source>
</evidence>
<keyword evidence="6 11" id="KW-0812">Transmembrane</keyword>
<feature type="transmembrane region" description="Helical" evidence="11">
    <location>
        <begin position="173"/>
        <end position="193"/>
    </location>
</feature>
<name>A0A173T9B5_9FIRM</name>
<dbReference type="PANTHER" id="PTHR45436:SF15">
    <property type="entry name" value="SENSOR HISTIDINE KINASE CUSS"/>
    <property type="match status" value="1"/>
</dbReference>
<evidence type="ECO:0000256" key="9">
    <source>
        <dbReference type="ARBA" id="ARBA00023012"/>
    </source>
</evidence>
<dbReference type="PROSITE" id="PS50109">
    <property type="entry name" value="HIS_KIN"/>
    <property type="match status" value="1"/>
</dbReference>
<dbReference type="FunFam" id="3.30.565.10:FF:000006">
    <property type="entry name" value="Sensor histidine kinase WalK"/>
    <property type="match status" value="1"/>
</dbReference>
<dbReference type="STRING" id="166486.ERS852572_01422"/>
<feature type="transmembrane region" description="Helical" evidence="11">
    <location>
        <begin position="12"/>
        <end position="32"/>
    </location>
</feature>
<dbReference type="Pfam" id="PF00672">
    <property type="entry name" value="HAMP"/>
    <property type="match status" value="1"/>
</dbReference>
<organism evidence="14 15">
    <name type="scientific">Roseburia intestinalis</name>
    <dbReference type="NCBI Taxonomy" id="166486"/>
    <lineage>
        <taxon>Bacteria</taxon>
        <taxon>Bacillati</taxon>
        <taxon>Bacillota</taxon>
        <taxon>Clostridia</taxon>
        <taxon>Lachnospirales</taxon>
        <taxon>Lachnospiraceae</taxon>
        <taxon>Roseburia</taxon>
    </lineage>
</organism>
<dbReference type="RefSeq" id="WP_055193969.1">
    <property type="nucleotide sequence ID" value="NZ_CABIYH010000009.1"/>
</dbReference>
<evidence type="ECO:0000256" key="2">
    <source>
        <dbReference type="ARBA" id="ARBA00004141"/>
    </source>
</evidence>
<proteinExistence type="predicted"/>
<evidence type="ECO:0000313" key="15">
    <source>
        <dbReference type="Proteomes" id="UP000095350"/>
    </source>
</evidence>
<dbReference type="SMART" id="SM00387">
    <property type="entry name" value="HATPase_c"/>
    <property type="match status" value="1"/>
</dbReference>
<feature type="domain" description="Histidine kinase" evidence="12">
    <location>
        <begin position="256"/>
        <end position="466"/>
    </location>
</feature>
<dbReference type="SMART" id="SM00304">
    <property type="entry name" value="HAMP"/>
    <property type="match status" value="1"/>
</dbReference>
<keyword evidence="9" id="KW-0902">Two-component regulatory system</keyword>
<dbReference type="InterPro" id="IPR003661">
    <property type="entry name" value="HisK_dim/P_dom"/>
</dbReference>
<evidence type="ECO:0000313" key="14">
    <source>
        <dbReference type="EMBL" id="CUM99324.1"/>
    </source>
</evidence>
<accession>A0A173T9B5</accession>
<dbReference type="PROSITE" id="PS50885">
    <property type="entry name" value="HAMP"/>
    <property type="match status" value="1"/>
</dbReference>
<keyword evidence="7 14" id="KW-0418">Kinase</keyword>
<evidence type="ECO:0000259" key="13">
    <source>
        <dbReference type="PROSITE" id="PS50885"/>
    </source>
</evidence>
<dbReference type="InterPro" id="IPR036097">
    <property type="entry name" value="HisK_dim/P_sf"/>
</dbReference>
<evidence type="ECO:0000256" key="6">
    <source>
        <dbReference type="ARBA" id="ARBA00022692"/>
    </source>
</evidence>